<dbReference type="SMART" id="SM00849">
    <property type="entry name" value="Lactamase_B"/>
    <property type="match status" value="1"/>
</dbReference>
<dbReference type="GO" id="GO:0016787">
    <property type="term" value="F:hydrolase activity"/>
    <property type="evidence" value="ECO:0007669"/>
    <property type="project" value="UniProtKB-KW"/>
</dbReference>
<dbReference type="EMBL" id="RKHQ01000001">
    <property type="protein sequence ID" value="ROR96957.1"/>
    <property type="molecule type" value="Genomic_DNA"/>
</dbReference>
<dbReference type="InterPro" id="IPR036866">
    <property type="entry name" value="RibonucZ/Hydroxyglut_hydro"/>
</dbReference>
<dbReference type="RefSeq" id="WP_123739067.1">
    <property type="nucleotide sequence ID" value="NZ_CALFQU010000010.1"/>
</dbReference>
<accession>A0A3N2DB50</accession>
<comment type="caution">
    <text evidence="2">The sequence shown here is derived from an EMBL/GenBank/DDBJ whole genome shotgun (WGS) entry which is preliminary data.</text>
</comment>
<sequence length="225" mass="23569">MEIERVVIPAAGDPGFTNNVWIVGDPRGSGGECVVIDASHDADAIAEAVGDRTVVAIVLTHGHGDHVGAAPRLRDLTGAPVLLHPADRFLWDVAHPDATPDGDLTDGRDLTVIAVSDGVVEVRHTPGHTPGACVAVVWPDLTDDSAEHDVVDVNPPLAVLSGDTLFEGGPGATRWDYSSFPTIIASIRDRILTLPPATPVHPGHGPSTSVGREAADVEEWIARGW</sequence>
<dbReference type="SUPFAM" id="SSF56281">
    <property type="entry name" value="Metallo-hydrolase/oxidoreductase"/>
    <property type="match status" value="1"/>
</dbReference>
<dbReference type="Pfam" id="PF00753">
    <property type="entry name" value="Lactamase_B"/>
    <property type="match status" value="1"/>
</dbReference>
<gene>
    <name evidence="2" type="ORF">EDD28_1550</name>
</gene>
<dbReference type="OrthoDB" id="2971563at2"/>
<organism evidence="2 3">
    <name type="scientific">Salana multivorans</name>
    <dbReference type="NCBI Taxonomy" id="120377"/>
    <lineage>
        <taxon>Bacteria</taxon>
        <taxon>Bacillati</taxon>
        <taxon>Actinomycetota</taxon>
        <taxon>Actinomycetes</taxon>
        <taxon>Micrococcales</taxon>
        <taxon>Beutenbergiaceae</taxon>
        <taxon>Salana</taxon>
    </lineage>
</organism>
<feature type="domain" description="Metallo-beta-lactamase" evidence="1">
    <location>
        <begin position="17"/>
        <end position="204"/>
    </location>
</feature>
<dbReference type="InterPro" id="IPR001279">
    <property type="entry name" value="Metallo-B-lactamas"/>
</dbReference>
<proteinExistence type="predicted"/>
<dbReference type="AlphaFoldDB" id="A0A3N2DB50"/>
<evidence type="ECO:0000259" key="1">
    <source>
        <dbReference type="SMART" id="SM00849"/>
    </source>
</evidence>
<evidence type="ECO:0000313" key="2">
    <source>
        <dbReference type="EMBL" id="ROR96957.1"/>
    </source>
</evidence>
<dbReference type="InterPro" id="IPR051453">
    <property type="entry name" value="MBL_Glyoxalase_II"/>
</dbReference>
<dbReference type="PANTHER" id="PTHR46233:SF4">
    <property type="entry name" value="METALLO-BETA-LACTAMASE DOMAIN-CONTAINING PROTEIN"/>
    <property type="match status" value="1"/>
</dbReference>
<dbReference type="CDD" id="cd06262">
    <property type="entry name" value="metallo-hydrolase-like_MBL-fold"/>
    <property type="match status" value="1"/>
</dbReference>
<name>A0A3N2DB50_9MICO</name>
<keyword evidence="3" id="KW-1185">Reference proteome</keyword>
<evidence type="ECO:0000313" key="3">
    <source>
        <dbReference type="Proteomes" id="UP000275356"/>
    </source>
</evidence>
<keyword evidence="2" id="KW-0378">Hydrolase</keyword>
<protein>
    <submittedName>
        <fullName evidence="2">Glyoxylase-like metal-dependent hydrolase (Beta-lactamase superfamily II)</fullName>
    </submittedName>
</protein>
<dbReference type="Proteomes" id="UP000275356">
    <property type="component" value="Unassembled WGS sequence"/>
</dbReference>
<reference evidence="2 3" key="1">
    <citation type="submission" date="2018-11" db="EMBL/GenBank/DDBJ databases">
        <title>Sequencing the genomes of 1000 actinobacteria strains.</title>
        <authorList>
            <person name="Klenk H.-P."/>
        </authorList>
    </citation>
    <scope>NUCLEOTIDE SEQUENCE [LARGE SCALE GENOMIC DNA]</scope>
    <source>
        <strain evidence="2 3">DSM 13521</strain>
    </source>
</reference>
<dbReference type="PANTHER" id="PTHR46233">
    <property type="entry name" value="HYDROXYACYLGLUTATHIONE HYDROLASE GLOC"/>
    <property type="match status" value="1"/>
</dbReference>
<dbReference type="Gene3D" id="3.60.15.10">
    <property type="entry name" value="Ribonuclease Z/Hydroxyacylglutathione hydrolase-like"/>
    <property type="match status" value="1"/>
</dbReference>